<reference evidence="1" key="2">
    <citation type="journal article" date="2015" name="Data Brief">
        <title>Shoot transcriptome of the giant reed, Arundo donax.</title>
        <authorList>
            <person name="Barrero R.A."/>
            <person name="Guerrero F.D."/>
            <person name="Moolhuijzen P."/>
            <person name="Goolsby J.A."/>
            <person name="Tidwell J."/>
            <person name="Bellgard S.E."/>
            <person name="Bellgard M.I."/>
        </authorList>
    </citation>
    <scope>NUCLEOTIDE SEQUENCE</scope>
    <source>
        <tissue evidence="1">Shoot tissue taken approximately 20 cm above the soil surface</tissue>
    </source>
</reference>
<proteinExistence type="predicted"/>
<protein>
    <submittedName>
        <fullName evidence="1">Uncharacterized protein</fullName>
    </submittedName>
</protein>
<dbReference type="EMBL" id="GBRH01250674">
    <property type="protein sequence ID" value="JAD47221.1"/>
    <property type="molecule type" value="Transcribed_RNA"/>
</dbReference>
<reference evidence="1" key="1">
    <citation type="submission" date="2014-09" db="EMBL/GenBank/DDBJ databases">
        <authorList>
            <person name="Magalhaes I.L.F."/>
            <person name="Oliveira U."/>
            <person name="Santos F.R."/>
            <person name="Vidigal T.H.D.A."/>
            <person name="Brescovit A.D."/>
            <person name="Santos A.J."/>
        </authorList>
    </citation>
    <scope>NUCLEOTIDE SEQUENCE</scope>
    <source>
        <tissue evidence="1">Shoot tissue taken approximately 20 cm above the soil surface</tissue>
    </source>
</reference>
<accession>A0A0A9A805</accession>
<evidence type="ECO:0000313" key="1">
    <source>
        <dbReference type="EMBL" id="JAD47221.1"/>
    </source>
</evidence>
<name>A0A0A9A805_ARUDO</name>
<sequence>MFVCQMCIWLTYLFSMMFIDQLKAIKLCHQFATPSAPK</sequence>
<dbReference type="AlphaFoldDB" id="A0A0A9A805"/>
<organism evidence="1">
    <name type="scientific">Arundo donax</name>
    <name type="common">Giant reed</name>
    <name type="synonym">Donax arundinaceus</name>
    <dbReference type="NCBI Taxonomy" id="35708"/>
    <lineage>
        <taxon>Eukaryota</taxon>
        <taxon>Viridiplantae</taxon>
        <taxon>Streptophyta</taxon>
        <taxon>Embryophyta</taxon>
        <taxon>Tracheophyta</taxon>
        <taxon>Spermatophyta</taxon>
        <taxon>Magnoliopsida</taxon>
        <taxon>Liliopsida</taxon>
        <taxon>Poales</taxon>
        <taxon>Poaceae</taxon>
        <taxon>PACMAD clade</taxon>
        <taxon>Arundinoideae</taxon>
        <taxon>Arundineae</taxon>
        <taxon>Arundo</taxon>
    </lineage>
</organism>